<organism evidence="1 2">
    <name type="scientific">Streptococcus oralis</name>
    <dbReference type="NCBI Taxonomy" id="1303"/>
    <lineage>
        <taxon>Bacteria</taxon>
        <taxon>Bacillati</taxon>
        <taxon>Bacillota</taxon>
        <taxon>Bacilli</taxon>
        <taxon>Lactobacillales</taxon>
        <taxon>Streptococcaceae</taxon>
        <taxon>Streptococcus</taxon>
    </lineage>
</organism>
<dbReference type="EMBL" id="RJNP01000021">
    <property type="protein sequence ID" value="RSI70203.1"/>
    <property type="molecule type" value="Genomic_DNA"/>
</dbReference>
<name>A0A3R9I5C9_STROR</name>
<protein>
    <submittedName>
        <fullName evidence="1">Uncharacterized protein</fullName>
    </submittedName>
</protein>
<proteinExistence type="predicted"/>
<accession>A0A3R9I5C9</accession>
<sequence>MPPDITNPHTIDHTTIKNTISIVEVIIASRIILRIFRAIK</sequence>
<evidence type="ECO:0000313" key="2">
    <source>
        <dbReference type="Proteomes" id="UP000269984"/>
    </source>
</evidence>
<dbReference type="Proteomes" id="UP000269984">
    <property type="component" value="Unassembled WGS sequence"/>
</dbReference>
<dbReference type="AlphaFoldDB" id="A0A3R9I5C9"/>
<gene>
    <name evidence="1" type="ORF">D8857_09610</name>
</gene>
<evidence type="ECO:0000313" key="1">
    <source>
        <dbReference type="EMBL" id="RSI70203.1"/>
    </source>
</evidence>
<reference evidence="1 2" key="1">
    <citation type="submission" date="2018-11" db="EMBL/GenBank/DDBJ databases">
        <title>Species Designations Belie Phenotypic and Genotypic Heterogeneity in Oral Streptococci.</title>
        <authorList>
            <person name="Velsko I."/>
        </authorList>
    </citation>
    <scope>NUCLEOTIDE SEQUENCE [LARGE SCALE GENOMIC DNA]</scope>
    <source>
        <strain evidence="1 2">BCC11</strain>
    </source>
</reference>
<comment type="caution">
    <text evidence="1">The sequence shown here is derived from an EMBL/GenBank/DDBJ whole genome shotgun (WGS) entry which is preliminary data.</text>
</comment>